<protein>
    <submittedName>
        <fullName evidence="4">PAM2 domain-containing protein</fullName>
    </submittedName>
</protein>
<evidence type="ECO:0000313" key="4">
    <source>
        <dbReference type="WBParaSite" id="EVEC_0001061901-mRNA-1"/>
    </source>
</evidence>
<feature type="region of interest" description="Disordered" evidence="1">
    <location>
        <begin position="1"/>
        <end position="67"/>
    </location>
</feature>
<dbReference type="Proteomes" id="UP000274131">
    <property type="component" value="Unassembled WGS sequence"/>
</dbReference>
<dbReference type="AlphaFoldDB" id="A0A0N4VIG6"/>
<evidence type="ECO:0000256" key="1">
    <source>
        <dbReference type="SAM" id="MobiDB-lite"/>
    </source>
</evidence>
<organism evidence="4">
    <name type="scientific">Enterobius vermicularis</name>
    <name type="common">Human pinworm</name>
    <dbReference type="NCBI Taxonomy" id="51028"/>
    <lineage>
        <taxon>Eukaryota</taxon>
        <taxon>Metazoa</taxon>
        <taxon>Ecdysozoa</taxon>
        <taxon>Nematoda</taxon>
        <taxon>Chromadorea</taxon>
        <taxon>Rhabditida</taxon>
        <taxon>Spirurina</taxon>
        <taxon>Oxyuridomorpha</taxon>
        <taxon>Oxyuroidea</taxon>
        <taxon>Oxyuridae</taxon>
        <taxon>Enterobius</taxon>
    </lineage>
</organism>
<proteinExistence type="predicted"/>
<accession>A0A0N4VIG6</accession>
<evidence type="ECO:0000313" key="2">
    <source>
        <dbReference type="EMBL" id="VDD95211.1"/>
    </source>
</evidence>
<reference evidence="4" key="1">
    <citation type="submission" date="2017-02" db="UniProtKB">
        <authorList>
            <consortium name="WormBaseParasite"/>
        </authorList>
    </citation>
    <scope>IDENTIFICATION</scope>
</reference>
<gene>
    <name evidence="2" type="ORF">EVEC_LOCUS9962</name>
</gene>
<keyword evidence="3" id="KW-1185">Reference proteome</keyword>
<reference evidence="2 3" key="2">
    <citation type="submission" date="2018-10" db="EMBL/GenBank/DDBJ databases">
        <authorList>
            <consortium name="Pathogen Informatics"/>
        </authorList>
    </citation>
    <scope>NUCLEOTIDE SEQUENCE [LARGE SCALE GENOMIC DNA]</scope>
</reference>
<dbReference type="WBParaSite" id="EVEC_0001061901-mRNA-1">
    <property type="protein sequence ID" value="EVEC_0001061901-mRNA-1"/>
    <property type="gene ID" value="EVEC_0001061901"/>
</dbReference>
<name>A0A0N4VIG6_ENTVE</name>
<evidence type="ECO:0000313" key="3">
    <source>
        <dbReference type="Proteomes" id="UP000274131"/>
    </source>
</evidence>
<sequence length="126" mass="13399">MPSEDNIPSAPPAYSGSVSGVPASDVAIDPNNAGRINAEGPGSSAAPMVNSPYSQPPPSYQDALSYPTSSYQTNRAEIFVPKANVIQTLPSNTLPTFPQQNTSTPLSLQSSWQFLEYQLGIVHFVM</sequence>
<dbReference type="EMBL" id="UXUI01010421">
    <property type="protein sequence ID" value="VDD95211.1"/>
    <property type="molecule type" value="Genomic_DNA"/>
</dbReference>